<keyword evidence="3" id="KW-1185">Reference proteome</keyword>
<feature type="region of interest" description="Disordered" evidence="1">
    <location>
        <begin position="157"/>
        <end position="261"/>
    </location>
</feature>
<dbReference type="Proteomes" id="UP001221142">
    <property type="component" value="Unassembled WGS sequence"/>
</dbReference>
<proteinExistence type="predicted"/>
<evidence type="ECO:0000256" key="1">
    <source>
        <dbReference type="SAM" id="MobiDB-lite"/>
    </source>
</evidence>
<feature type="compositionally biased region" description="Acidic residues" evidence="1">
    <location>
        <begin position="220"/>
        <end position="231"/>
    </location>
</feature>
<evidence type="ECO:0000313" key="2">
    <source>
        <dbReference type="EMBL" id="KAJ7606229.1"/>
    </source>
</evidence>
<feature type="compositionally biased region" description="Low complexity" evidence="1">
    <location>
        <begin position="162"/>
        <end position="173"/>
    </location>
</feature>
<feature type="compositionally biased region" description="Basic and acidic residues" evidence="1">
    <location>
        <begin position="923"/>
        <end position="934"/>
    </location>
</feature>
<protein>
    <submittedName>
        <fullName evidence="2">Uncharacterized protein</fullName>
    </submittedName>
</protein>
<reference evidence="2" key="1">
    <citation type="submission" date="2023-03" db="EMBL/GenBank/DDBJ databases">
        <title>Massive genome expansion in bonnet fungi (Mycena s.s.) driven by repeated elements and novel gene families across ecological guilds.</title>
        <authorList>
            <consortium name="Lawrence Berkeley National Laboratory"/>
            <person name="Harder C.B."/>
            <person name="Miyauchi S."/>
            <person name="Viragh M."/>
            <person name="Kuo A."/>
            <person name="Thoen E."/>
            <person name="Andreopoulos B."/>
            <person name="Lu D."/>
            <person name="Skrede I."/>
            <person name="Drula E."/>
            <person name="Henrissat B."/>
            <person name="Morin E."/>
            <person name="Kohler A."/>
            <person name="Barry K."/>
            <person name="LaButti K."/>
            <person name="Morin E."/>
            <person name="Salamov A."/>
            <person name="Lipzen A."/>
            <person name="Mereny Z."/>
            <person name="Hegedus B."/>
            <person name="Baldrian P."/>
            <person name="Stursova M."/>
            <person name="Weitz H."/>
            <person name="Taylor A."/>
            <person name="Grigoriev I.V."/>
            <person name="Nagy L.G."/>
            <person name="Martin F."/>
            <person name="Kauserud H."/>
        </authorList>
    </citation>
    <scope>NUCLEOTIDE SEQUENCE</scope>
    <source>
        <strain evidence="2">9284</strain>
    </source>
</reference>
<organism evidence="2 3">
    <name type="scientific">Roridomyces roridus</name>
    <dbReference type="NCBI Taxonomy" id="1738132"/>
    <lineage>
        <taxon>Eukaryota</taxon>
        <taxon>Fungi</taxon>
        <taxon>Dikarya</taxon>
        <taxon>Basidiomycota</taxon>
        <taxon>Agaricomycotina</taxon>
        <taxon>Agaricomycetes</taxon>
        <taxon>Agaricomycetidae</taxon>
        <taxon>Agaricales</taxon>
        <taxon>Marasmiineae</taxon>
        <taxon>Mycenaceae</taxon>
        <taxon>Roridomyces</taxon>
    </lineage>
</organism>
<evidence type="ECO:0000313" key="3">
    <source>
        <dbReference type="Proteomes" id="UP001221142"/>
    </source>
</evidence>
<gene>
    <name evidence="2" type="ORF">FB45DRAFT_878727</name>
</gene>
<comment type="caution">
    <text evidence="2">The sequence shown here is derived from an EMBL/GenBank/DDBJ whole genome shotgun (WGS) entry which is preliminary data.</text>
</comment>
<name>A0AAD7F9W2_9AGAR</name>
<dbReference type="EMBL" id="JARKIF010000061">
    <property type="protein sequence ID" value="KAJ7606229.1"/>
    <property type="molecule type" value="Genomic_DNA"/>
</dbReference>
<dbReference type="AlphaFoldDB" id="A0AAD7F9W2"/>
<feature type="region of interest" description="Disordered" evidence="1">
    <location>
        <begin position="816"/>
        <end position="959"/>
    </location>
</feature>
<feature type="compositionally biased region" description="Acidic residues" evidence="1">
    <location>
        <begin position="847"/>
        <end position="863"/>
    </location>
</feature>
<feature type="compositionally biased region" description="Polar residues" evidence="1">
    <location>
        <begin position="949"/>
        <end position="958"/>
    </location>
</feature>
<sequence>MSTSSSPAKAQATKKLTIEWTPPVGPVGAPSRSFFDFFRGSDCVGSANYVLRVAHKEEEVGSKIWCQSVLEKITPFVRTALNSWESPKAVSGSTFLFFRGLKRVYQGSGKSDPDYESFPWPPSSSASFAKIYQLETDHKSPHTLLSTAKAPSFKTIFQGRAPPSSAKPSPVKPLSKRKPDNSVSEEEEDDGSVAGSVTPPPVGKKGSGKPASKKRRANVEVEDDHSEEEEGPSFAVVVPPRPKSSRSGAKSRRPSSTIDDQQLDIVPEDQPLTWKTMNNDQKVEHLTTQLRKLAKKVIMERDTWHVTSVPGSIPGYVLSLSFTRANGNTKLRLYDHMHESSAQAKSAAPESTIPEPLIPHTATDEAGGMLSTSVPPNSCLTCALRAAEPCEPAAYGQPCHNCNRLKITMICDHALSPERIRKLMWASESYRALLFPSEPPINLSRISRLVAQIQSSEETSRLIREDLLNEFRDMFRRFRSLMDHAGGAAFETFFEQVQGKDDDEMLMFPALHGINTLIHNFNDVVSKSTRPPEADELSSLLNALRLDVAQVGQLRASLVAKPVEEADGSIPAGNDGVRNKSFPSSAFSLEIVDTLSHDVRTSSDRTHNIPRFMTVSGRILMYPGLELAKRNRPNRVKYPMEYNLYTPYEFLTQLYPRTVDFASSLYSNMSPLSEAASVTFPDAIQPVWVDARDESENLLGNKNTSSKVFRDSMDRTAQAWVHFHLPWSGYLQLNVSQLAFMSDTNLFDASPIDGVHSLLSSTVNKVDQVVHKYGTDSSFQNQVAPDSVHPFLERAKLFRTVRQKIAAGATRAAVRQYLKTPPSAENSQSSSKKRGRSRSLDTINLSGEEEVDDDGLMDVDEVSEPPKGKTKAPAIEPTFIVSDEEAEVDTKPRNKKAANLRFYKRTDTTAQTVTPTPPSKATPKPDVKSKDVPGNKKQPPTGPKAGNARASTSASAPNDNIDIASYEDIRNALEKASRLSERHSKMLVSADGLVRTDCAYRTLLTEIGGRLAVHLRHYDGVFNEYEHVRRQMEDRNLTPIDFPTNDNSIPIPGGSNVPHRVFTRHGVLIPGIESAKAKNGRSN</sequence>
<accession>A0AAD7F9W2</accession>